<gene>
    <name evidence="2" type="ORF">SAMN05518684_1226</name>
</gene>
<dbReference type="Gene3D" id="3.40.630.30">
    <property type="match status" value="1"/>
</dbReference>
<dbReference type="InterPro" id="IPR000182">
    <property type="entry name" value="GNAT_dom"/>
</dbReference>
<dbReference type="RefSeq" id="WP_093055540.1">
    <property type="nucleotide sequence ID" value="NZ_FOGT01000022.1"/>
</dbReference>
<evidence type="ECO:0000259" key="1">
    <source>
        <dbReference type="PROSITE" id="PS51186"/>
    </source>
</evidence>
<feature type="domain" description="N-acetyltransferase" evidence="1">
    <location>
        <begin position="2"/>
        <end position="141"/>
    </location>
</feature>
<evidence type="ECO:0000313" key="3">
    <source>
        <dbReference type="Proteomes" id="UP000198571"/>
    </source>
</evidence>
<dbReference type="OrthoDB" id="9796171at2"/>
<name>A0A1H9WZ54_9BACI</name>
<dbReference type="PANTHER" id="PTHR13355">
    <property type="entry name" value="GLUCOSAMINE 6-PHOSPHATE N-ACETYLTRANSFERASE"/>
    <property type="match status" value="1"/>
</dbReference>
<dbReference type="Proteomes" id="UP000198571">
    <property type="component" value="Unassembled WGS sequence"/>
</dbReference>
<organism evidence="2 3">
    <name type="scientific">Salipaludibacillus aurantiacus</name>
    <dbReference type="NCBI Taxonomy" id="1601833"/>
    <lineage>
        <taxon>Bacteria</taxon>
        <taxon>Bacillati</taxon>
        <taxon>Bacillota</taxon>
        <taxon>Bacilli</taxon>
        <taxon>Bacillales</taxon>
        <taxon>Bacillaceae</taxon>
    </lineage>
</organism>
<dbReference type="EMBL" id="FOGT01000022">
    <property type="protein sequence ID" value="SES39238.1"/>
    <property type="molecule type" value="Genomic_DNA"/>
</dbReference>
<dbReference type="Pfam" id="PF13673">
    <property type="entry name" value="Acetyltransf_10"/>
    <property type="match status" value="1"/>
</dbReference>
<protein>
    <submittedName>
        <fullName evidence="2">Predicted N-acyltransferase, GNAT family</fullName>
    </submittedName>
</protein>
<dbReference type="InterPro" id="IPR016181">
    <property type="entry name" value="Acyl_CoA_acyltransferase"/>
</dbReference>
<dbReference type="AlphaFoldDB" id="A0A1H9WZ54"/>
<dbReference type="PANTHER" id="PTHR13355:SF11">
    <property type="entry name" value="GLUCOSAMINE 6-PHOSPHATE N-ACETYLTRANSFERASE"/>
    <property type="match status" value="1"/>
</dbReference>
<accession>A0A1H9WZ54</accession>
<sequence>MVEVRKAIEENELKDVYKVRREVFILEQGVPEEIEIDNKEKEAIHFIVYREGTPVGAGRLRIEGTTAKAERVCILKEVRRKGLGSLLMNEMEETAKAEGLTKFRLNAQVHAEPFYLETGYKTISDQFYDADILHVTMEKNL</sequence>
<keyword evidence="3" id="KW-1185">Reference proteome</keyword>
<keyword evidence="2" id="KW-0808">Transferase</keyword>
<dbReference type="CDD" id="cd04301">
    <property type="entry name" value="NAT_SF"/>
    <property type="match status" value="1"/>
</dbReference>
<evidence type="ECO:0000313" key="2">
    <source>
        <dbReference type="EMBL" id="SES39238.1"/>
    </source>
</evidence>
<dbReference type="PROSITE" id="PS51186">
    <property type="entry name" value="GNAT"/>
    <property type="match status" value="1"/>
</dbReference>
<keyword evidence="2" id="KW-0012">Acyltransferase</keyword>
<reference evidence="3" key="1">
    <citation type="submission" date="2016-10" db="EMBL/GenBank/DDBJ databases">
        <authorList>
            <person name="Varghese N."/>
            <person name="Submissions S."/>
        </authorList>
    </citation>
    <scope>NUCLEOTIDE SEQUENCE [LARGE SCALE GENOMIC DNA]</scope>
    <source>
        <strain evidence="3">S9</strain>
    </source>
</reference>
<dbReference type="STRING" id="1601833.SAMN05518684_1226"/>
<proteinExistence type="predicted"/>
<dbReference type="InterPro" id="IPR039143">
    <property type="entry name" value="GNPNAT1-like"/>
</dbReference>
<dbReference type="GO" id="GO:0004343">
    <property type="term" value="F:glucosamine 6-phosphate N-acetyltransferase activity"/>
    <property type="evidence" value="ECO:0007669"/>
    <property type="project" value="TreeGrafter"/>
</dbReference>
<dbReference type="SUPFAM" id="SSF55729">
    <property type="entry name" value="Acyl-CoA N-acyltransferases (Nat)"/>
    <property type="match status" value="1"/>
</dbReference>